<dbReference type="AlphaFoldDB" id="A0AA86N5T9"/>
<keyword evidence="1" id="KW-0106">Calcium</keyword>
<dbReference type="InterPro" id="IPR011992">
    <property type="entry name" value="EF-hand-dom_pair"/>
</dbReference>
<evidence type="ECO:0000313" key="4">
    <source>
        <dbReference type="EMBL" id="CAL6071181.1"/>
    </source>
</evidence>
<dbReference type="InterPro" id="IPR002048">
    <property type="entry name" value="EF_hand_dom"/>
</dbReference>
<protein>
    <submittedName>
        <fullName evidence="3">Calcium-dependent protein</fullName>
    </submittedName>
    <submittedName>
        <fullName evidence="4">Calcium-dependent_protein</fullName>
    </submittedName>
</protein>
<keyword evidence="5" id="KW-1185">Reference proteome</keyword>
<feature type="domain" description="EF-hand" evidence="2">
    <location>
        <begin position="1"/>
        <end position="36"/>
    </location>
</feature>
<dbReference type="EMBL" id="CATOUU010000026">
    <property type="protein sequence ID" value="CAI9913537.1"/>
    <property type="molecule type" value="Genomic_DNA"/>
</dbReference>
<reference evidence="3" key="1">
    <citation type="submission" date="2023-06" db="EMBL/GenBank/DDBJ databases">
        <authorList>
            <person name="Kurt Z."/>
        </authorList>
    </citation>
    <scope>NUCLEOTIDE SEQUENCE</scope>
</reference>
<proteinExistence type="predicted"/>
<organism evidence="3">
    <name type="scientific">Hexamita inflata</name>
    <dbReference type="NCBI Taxonomy" id="28002"/>
    <lineage>
        <taxon>Eukaryota</taxon>
        <taxon>Metamonada</taxon>
        <taxon>Diplomonadida</taxon>
        <taxon>Hexamitidae</taxon>
        <taxon>Hexamitinae</taxon>
        <taxon>Hexamita</taxon>
    </lineage>
</organism>
<feature type="domain" description="EF-hand" evidence="2">
    <location>
        <begin position="37"/>
        <end position="70"/>
    </location>
</feature>
<dbReference type="Pfam" id="PF00036">
    <property type="entry name" value="EF-hand_1"/>
    <property type="match status" value="1"/>
</dbReference>
<sequence>MNAEQIKSIFAQIDVNGDGSLSFDEIAQGLPKAGIKTDISKFKASFDAVDVDRNGTLDQEEFVSFMAKIL</sequence>
<evidence type="ECO:0000259" key="2">
    <source>
        <dbReference type="PROSITE" id="PS50222"/>
    </source>
</evidence>
<evidence type="ECO:0000256" key="1">
    <source>
        <dbReference type="ARBA" id="ARBA00022837"/>
    </source>
</evidence>
<dbReference type="PROSITE" id="PS50222">
    <property type="entry name" value="EF_HAND_2"/>
    <property type="match status" value="2"/>
</dbReference>
<reference evidence="4 5" key="2">
    <citation type="submission" date="2024-07" db="EMBL/GenBank/DDBJ databases">
        <authorList>
            <person name="Akdeniz Z."/>
        </authorList>
    </citation>
    <scope>NUCLEOTIDE SEQUENCE [LARGE SCALE GENOMIC DNA]</scope>
</reference>
<dbReference type="SMART" id="SM00054">
    <property type="entry name" value="EFh"/>
    <property type="match status" value="2"/>
</dbReference>
<dbReference type="CDD" id="cd00051">
    <property type="entry name" value="EFh"/>
    <property type="match status" value="1"/>
</dbReference>
<dbReference type="Pfam" id="PF13202">
    <property type="entry name" value="EF-hand_5"/>
    <property type="match status" value="1"/>
</dbReference>
<dbReference type="SUPFAM" id="SSF47473">
    <property type="entry name" value="EF-hand"/>
    <property type="match status" value="1"/>
</dbReference>
<evidence type="ECO:0000313" key="5">
    <source>
        <dbReference type="Proteomes" id="UP001642409"/>
    </source>
</evidence>
<dbReference type="Proteomes" id="UP001642409">
    <property type="component" value="Unassembled WGS sequence"/>
</dbReference>
<evidence type="ECO:0000313" key="3">
    <source>
        <dbReference type="EMBL" id="CAI9913537.1"/>
    </source>
</evidence>
<gene>
    <name evidence="3" type="ORF">HINF_LOCUS1182</name>
    <name evidence="4" type="ORF">HINF_LOCUS55022</name>
</gene>
<dbReference type="PROSITE" id="PS00018">
    <property type="entry name" value="EF_HAND_1"/>
    <property type="match status" value="2"/>
</dbReference>
<dbReference type="Gene3D" id="1.10.238.10">
    <property type="entry name" value="EF-hand"/>
    <property type="match status" value="1"/>
</dbReference>
<comment type="caution">
    <text evidence="3">The sequence shown here is derived from an EMBL/GenBank/DDBJ whole genome shotgun (WGS) entry which is preliminary data.</text>
</comment>
<dbReference type="EMBL" id="CAXDID020000289">
    <property type="protein sequence ID" value="CAL6071181.1"/>
    <property type="molecule type" value="Genomic_DNA"/>
</dbReference>
<name>A0AA86N5T9_9EUKA</name>
<dbReference type="InterPro" id="IPR018247">
    <property type="entry name" value="EF_Hand_1_Ca_BS"/>
</dbReference>
<dbReference type="GO" id="GO:0005509">
    <property type="term" value="F:calcium ion binding"/>
    <property type="evidence" value="ECO:0007669"/>
    <property type="project" value="InterPro"/>
</dbReference>
<accession>A0AA86N5T9</accession>